<reference evidence="1 2" key="1">
    <citation type="journal article" date="2019" name="Sci. Rep.">
        <title>Orb-weaving spider Araneus ventricosus genome elucidates the spidroin gene catalogue.</title>
        <authorList>
            <person name="Kono N."/>
            <person name="Nakamura H."/>
            <person name="Ohtoshi R."/>
            <person name="Moran D.A.P."/>
            <person name="Shinohara A."/>
            <person name="Yoshida Y."/>
            <person name="Fujiwara M."/>
            <person name="Mori M."/>
            <person name="Tomita M."/>
            <person name="Arakawa K."/>
        </authorList>
    </citation>
    <scope>NUCLEOTIDE SEQUENCE [LARGE SCALE GENOMIC DNA]</scope>
</reference>
<evidence type="ECO:0000313" key="2">
    <source>
        <dbReference type="Proteomes" id="UP000499080"/>
    </source>
</evidence>
<dbReference type="EMBL" id="BGPR01195742">
    <property type="protein sequence ID" value="GBN03954.1"/>
    <property type="molecule type" value="Genomic_DNA"/>
</dbReference>
<proteinExistence type="predicted"/>
<protein>
    <submittedName>
        <fullName evidence="1">Uncharacterized protein</fullName>
    </submittedName>
</protein>
<dbReference type="Proteomes" id="UP000499080">
    <property type="component" value="Unassembled WGS sequence"/>
</dbReference>
<evidence type="ECO:0000313" key="1">
    <source>
        <dbReference type="EMBL" id="GBN03954.1"/>
    </source>
</evidence>
<organism evidence="1 2">
    <name type="scientific">Araneus ventricosus</name>
    <name type="common">Orbweaver spider</name>
    <name type="synonym">Epeira ventricosa</name>
    <dbReference type="NCBI Taxonomy" id="182803"/>
    <lineage>
        <taxon>Eukaryota</taxon>
        <taxon>Metazoa</taxon>
        <taxon>Ecdysozoa</taxon>
        <taxon>Arthropoda</taxon>
        <taxon>Chelicerata</taxon>
        <taxon>Arachnida</taxon>
        <taxon>Araneae</taxon>
        <taxon>Araneomorphae</taxon>
        <taxon>Entelegynae</taxon>
        <taxon>Araneoidea</taxon>
        <taxon>Araneidae</taxon>
        <taxon>Araneus</taxon>
    </lineage>
</organism>
<comment type="caution">
    <text evidence="1">The sequence shown here is derived from an EMBL/GenBank/DDBJ whole genome shotgun (WGS) entry which is preliminary data.</text>
</comment>
<sequence>MEFILFPDVRGLGIEHRFEFTPSNESFFPSTMYAGLGYNADSLRDVFFK</sequence>
<dbReference type="AlphaFoldDB" id="A0A4Y2KMZ6"/>
<keyword evidence="2" id="KW-1185">Reference proteome</keyword>
<accession>A0A4Y2KMZ6</accession>
<gene>
    <name evidence="1" type="ORF">AVEN_216131_1</name>
</gene>
<name>A0A4Y2KMZ6_ARAVE</name>
<feature type="non-terminal residue" evidence="1">
    <location>
        <position position="49"/>
    </location>
</feature>